<organism evidence="7 8">
    <name type="scientific">Chitinophaga silvisoli</name>
    <dbReference type="NCBI Taxonomy" id="2291814"/>
    <lineage>
        <taxon>Bacteria</taxon>
        <taxon>Pseudomonadati</taxon>
        <taxon>Bacteroidota</taxon>
        <taxon>Chitinophagia</taxon>
        <taxon>Chitinophagales</taxon>
        <taxon>Chitinophagaceae</taxon>
        <taxon>Chitinophaga</taxon>
    </lineage>
</organism>
<dbReference type="OrthoDB" id="9811998at2"/>
<keyword evidence="5" id="KW-0812">Transmembrane</keyword>
<dbReference type="Pfam" id="PF02630">
    <property type="entry name" value="SCO1-SenC"/>
    <property type="match status" value="1"/>
</dbReference>
<reference evidence="7 8" key="1">
    <citation type="submission" date="2018-08" db="EMBL/GenBank/DDBJ databases">
        <title>Chitinophaga sp. K20C18050901, a novel bacterium isolated from forest soil.</title>
        <authorList>
            <person name="Wang C."/>
        </authorList>
    </citation>
    <scope>NUCLEOTIDE SEQUENCE [LARGE SCALE GENOMIC DNA]</scope>
    <source>
        <strain evidence="7 8">K20C18050901</strain>
    </source>
</reference>
<evidence type="ECO:0000256" key="5">
    <source>
        <dbReference type="SAM" id="Phobius"/>
    </source>
</evidence>
<feature type="transmembrane region" description="Helical" evidence="5">
    <location>
        <begin position="6"/>
        <end position="27"/>
    </location>
</feature>
<keyword evidence="4" id="KW-1015">Disulfide bond</keyword>
<feature type="domain" description="Thioredoxin" evidence="6">
    <location>
        <begin position="44"/>
        <end position="207"/>
    </location>
</feature>
<dbReference type="EMBL" id="QTJV01000002">
    <property type="protein sequence ID" value="RFM35373.1"/>
    <property type="molecule type" value="Genomic_DNA"/>
</dbReference>
<evidence type="ECO:0000256" key="1">
    <source>
        <dbReference type="ARBA" id="ARBA00010996"/>
    </source>
</evidence>
<keyword evidence="3" id="KW-0479">Metal-binding</keyword>
<proteinExistence type="inferred from homology"/>
<gene>
    <name evidence="7" type="ORF">DXN04_08260</name>
</gene>
<dbReference type="InterPro" id="IPR013766">
    <property type="entry name" value="Thioredoxin_domain"/>
</dbReference>
<dbReference type="PROSITE" id="PS51352">
    <property type="entry name" value="THIOREDOXIN_2"/>
    <property type="match status" value="1"/>
</dbReference>
<keyword evidence="2 3" id="KW-0186">Copper</keyword>
<dbReference type="GO" id="GO:0046872">
    <property type="term" value="F:metal ion binding"/>
    <property type="evidence" value="ECO:0007669"/>
    <property type="project" value="UniProtKB-KW"/>
</dbReference>
<dbReference type="CDD" id="cd02968">
    <property type="entry name" value="SCO"/>
    <property type="match status" value="1"/>
</dbReference>
<name>A0A3E1P599_9BACT</name>
<dbReference type="PANTHER" id="PTHR12151">
    <property type="entry name" value="ELECTRON TRANSPORT PROTIN SCO1/SENC FAMILY MEMBER"/>
    <property type="match status" value="1"/>
</dbReference>
<feature type="binding site" evidence="3">
    <location>
        <position position="170"/>
    </location>
    <ligand>
        <name>Cu cation</name>
        <dbReference type="ChEBI" id="CHEBI:23378"/>
    </ligand>
</feature>
<evidence type="ECO:0000256" key="2">
    <source>
        <dbReference type="ARBA" id="ARBA00023008"/>
    </source>
</evidence>
<dbReference type="PANTHER" id="PTHR12151:SF25">
    <property type="entry name" value="LINALOOL DEHYDRATASE_ISOMERASE DOMAIN-CONTAINING PROTEIN"/>
    <property type="match status" value="1"/>
</dbReference>
<comment type="similarity">
    <text evidence="1">Belongs to the SCO1/2 family.</text>
</comment>
<dbReference type="AlphaFoldDB" id="A0A3E1P599"/>
<keyword evidence="5" id="KW-0472">Membrane</keyword>
<dbReference type="Gene3D" id="3.40.30.10">
    <property type="entry name" value="Glutaredoxin"/>
    <property type="match status" value="1"/>
</dbReference>
<feature type="disulfide bond" description="Redox-active" evidence="4">
    <location>
        <begin position="82"/>
        <end position="86"/>
    </location>
</feature>
<dbReference type="SUPFAM" id="SSF52833">
    <property type="entry name" value="Thioredoxin-like"/>
    <property type="match status" value="1"/>
</dbReference>
<accession>A0A3E1P599</accession>
<evidence type="ECO:0000313" key="7">
    <source>
        <dbReference type="EMBL" id="RFM35373.1"/>
    </source>
</evidence>
<evidence type="ECO:0000259" key="6">
    <source>
        <dbReference type="PROSITE" id="PS51352"/>
    </source>
</evidence>
<dbReference type="InterPro" id="IPR003782">
    <property type="entry name" value="SCO1/SenC"/>
</dbReference>
<comment type="caution">
    <text evidence="7">The sequence shown here is derived from an EMBL/GenBank/DDBJ whole genome shotgun (WGS) entry which is preliminary data.</text>
</comment>
<dbReference type="RefSeq" id="WP_116852852.1">
    <property type="nucleotide sequence ID" value="NZ_QTJV01000002.1"/>
</dbReference>
<protein>
    <submittedName>
        <fullName evidence="7">SCO family protein</fullName>
    </submittedName>
</protein>
<evidence type="ECO:0000256" key="4">
    <source>
        <dbReference type="PIRSR" id="PIRSR603782-2"/>
    </source>
</evidence>
<feature type="binding site" evidence="3">
    <location>
        <position position="86"/>
    </location>
    <ligand>
        <name>Cu cation</name>
        <dbReference type="ChEBI" id="CHEBI:23378"/>
    </ligand>
</feature>
<feature type="binding site" evidence="3">
    <location>
        <position position="82"/>
    </location>
    <ligand>
        <name>Cu cation</name>
        <dbReference type="ChEBI" id="CHEBI:23378"/>
    </ligand>
</feature>
<dbReference type="InterPro" id="IPR036249">
    <property type="entry name" value="Thioredoxin-like_sf"/>
</dbReference>
<dbReference type="Proteomes" id="UP000261174">
    <property type="component" value="Unassembled WGS sequence"/>
</dbReference>
<evidence type="ECO:0000313" key="8">
    <source>
        <dbReference type="Proteomes" id="UP000261174"/>
    </source>
</evidence>
<evidence type="ECO:0000256" key="3">
    <source>
        <dbReference type="PIRSR" id="PIRSR603782-1"/>
    </source>
</evidence>
<keyword evidence="8" id="KW-1185">Reference proteome</keyword>
<sequence length="208" mass="23586">MSKKNVFLITFFVLLAIAFMGYSGYVIKGEQGDFFGREKLPVLGTNGHIVGGFSFTNQEGRTITAQDVEGKIYVAEYFFTTCTGICPKMNKNMEKVYAKYKNEPKFRILSHTVDPENDSIPVLKKYAEEHGADPSNWWFLTGSKKELYKLARQGYLVDDGTYAGDEDFVHTQWFALVDGQGRIRGLYEGTKATDVDKLITDIDRLLKE</sequence>
<keyword evidence="5" id="KW-1133">Transmembrane helix</keyword>